<dbReference type="Pfam" id="PF01841">
    <property type="entry name" value="Transglut_core"/>
    <property type="match status" value="1"/>
</dbReference>
<proteinExistence type="predicted"/>
<dbReference type="InterPro" id="IPR002931">
    <property type="entry name" value="Transglutaminase-like"/>
</dbReference>
<dbReference type="SUPFAM" id="SSF54001">
    <property type="entry name" value="Cysteine proteinases"/>
    <property type="match status" value="1"/>
</dbReference>
<feature type="transmembrane region" description="Helical" evidence="1">
    <location>
        <begin position="127"/>
        <end position="149"/>
    </location>
</feature>
<protein>
    <submittedName>
        <fullName evidence="3">Transglutaminase-like domain-containing protein</fullName>
    </submittedName>
</protein>
<dbReference type="InterPro" id="IPR021878">
    <property type="entry name" value="TgpA_N"/>
</dbReference>
<keyword evidence="1" id="KW-1133">Transmembrane helix</keyword>
<name>A0ABS5U7T4_9BACT</name>
<keyword evidence="4" id="KW-1185">Reference proteome</keyword>
<keyword evidence="1" id="KW-0472">Membrane</keyword>
<evidence type="ECO:0000259" key="2">
    <source>
        <dbReference type="SMART" id="SM00460"/>
    </source>
</evidence>
<dbReference type="InterPro" id="IPR038765">
    <property type="entry name" value="Papain-like_cys_pep_sf"/>
</dbReference>
<dbReference type="PANTHER" id="PTHR42736:SF1">
    <property type="entry name" value="PROTEIN-GLUTAMINE GAMMA-GLUTAMYLTRANSFERASE"/>
    <property type="match status" value="1"/>
</dbReference>
<feature type="transmembrane region" description="Helical" evidence="1">
    <location>
        <begin position="161"/>
        <end position="186"/>
    </location>
</feature>
<gene>
    <name evidence="3" type="ORF">KJB30_07975</name>
</gene>
<dbReference type="EMBL" id="JAHDYS010000006">
    <property type="protein sequence ID" value="MBT1071716.1"/>
    <property type="molecule type" value="Genomic_DNA"/>
</dbReference>
<accession>A0ABS5U7T4</accession>
<dbReference type="PANTHER" id="PTHR42736">
    <property type="entry name" value="PROTEIN-GLUTAMINE GAMMA-GLUTAMYLTRANSFERASE"/>
    <property type="match status" value="1"/>
</dbReference>
<evidence type="ECO:0000256" key="1">
    <source>
        <dbReference type="SAM" id="Phobius"/>
    </source>
</evidence>
<feature type="domain" description="Transglutaminase-like" evidence="2">
    <location>
        <begin position="400"/>
        <end position="471"/>
    </location>
</feature>
<reference evidence="3 4" key="1">
    <citation type="submission" date="2021-05" db="EMBL/GenBank/DDBJ databases">
        <title>The draft genome of Geobacter chapellei DSM 13688.</title>
        <authorList>
            <person name="Xu Z."/>
            <person name="Masuda Y."/>
            <person name="Itoh H."/>
            <person name="Senoo K."/>
        </authorList>
    </citation>
    <scope>NUCLEOTIDE SEQUENCE [LARGE SCALE GENOMIC DNA]</scope>
    <source>
        <strain evidence="3 4">DSM 13688</strain>
    </source>
</reference>
<dbReference type="SMART" id="SM00460">
    <property type="entry name" value="TGc"/>
    <property type="match status" value="1"/>
</dbReference>
<dbReference type="RefSeq" id="WP_214297792.1">
    <property type="nucleotide sequence ID" value="NZ_JAHDYS010000006.1"/>
</dbReference>
<feature type="transmembrane region" description="Helical" evidence="1">
    <location>
        <begin position="104"/>
        <end position="121"/>
    </location>
</feature>
<dbReference type="Pfam" id="PF11992">
    <property type="entry name" value="TgpA_N"/>
    <property type="match status" value="1"/>
</dbReference>
<evidence type="ECO:0000313" key="3">
    <source>
        <dbReference type="EMBL" id="MBT1071716.1"/>
    </source>
</evidence>
<dbReference type="Gene3D" id="3.10.620.30">
    <property type="match status" value="1"/>
</dbReference>
<keyword evidence="1" id="KW-0812">Transmembrane</keyword>
<dbReference type="InterPro" id="IPR052901">
    <property type="entry name" value="Bact_TGase-like"/>
</dbReference>
<feature type="transmembrane region" description="Helical" evidence="1">
    <location>
        <begin position="79"/>
        <end position="97"/>
    </location>
</feature>
<dbReference type="Proteomes" id="UP000784128">
    <property type="component" value="Unassembled WGS sequence"/>
</dbReference>
<evidence type="ECO:0000313" key="4">
    <source>
        <dbReference type="Proteomes" id="UP000784128"/>
    </source>
</evidence>
<organism evidence="3 4">
    <name type="scientific">Pelotalea chapellei</name>
    <dbReference type="NCBI Taxonomy" id="44671"/>
    <lineage>
        <taxon>Bacteria</taxon>
        <taxon>Pseudomonadati</taxon>
        <taxon>Thermodesulfobacteriota</taxon>
        <taxon>Desulfuromonadia</taxon>
        <taxon>Geobacterales</taxon>
        <taxon>Geobacteraceae</taxon>
        <taxon>Pelotalea</taxon>
    </lineage>
</organism>
<sequence>MIRSISGIIAILSYAIALCGILPLFPWLATLPRLLLVGGLLAAFWQDRRGAWSLKNWILTSSTIPLFLYYAFQFNRSNAVQPVVSMLAVMLTVRLVGEKNGRNYLQMYALSLFCLASSSLFDLSPLFLVYLASLLLLIALSLVMLTFHAHDSQMVLARQDLRRVLAAGVIMPLVSLPLLVFFFPILPRTQIPLWNVMSVPISRSSGFTDKVEPGGSSSVGESATLAFRAELPRQPQQQLYWRGTVFNQLVGNRWVRDPAVPAEVIRYGSPRISQIIFPEPGRSRFLLALDSPADITFLRSRRYPDGIFEMPGLSGRRQSYSAESSTAGILPVVTKVDRSFYLRLPETIPARLRSLGEGIRQRGGSDAERVQLLEDYFRKGNFRYSLQGLPTGDHAIEQFLFETRQGHCEFFASSFAIVARAAGIPTRLVGGYLGGEYNELGGYYLVTEQMAHAWVEVFLTGRGWVRVDPSSLAVNAGGVWNDSRKRSLGLRLRLAIDSFDHAWNRSVITYDFERQVNVAQSAGKRLQLVSWKQILRASIKPALFSCMMVVVWLLIKNRHRLLLSPQERLLRRFYRRMKRDTVITVNRGNRQGLFEIAAESGNEKVREFVRIYAGAVYRDRQFTSSELCRLKRLIREGFSSQL</sequence>
<comment type="caution">
    <text evidence="3">The sequence shown here is derived from an EMBL/GenBank/DDBJ whole genome shotgun (WGS) entry which is preliminary data.</text>
</comment>